<organism evidence="3 4">
    <name type="scientific">Paenibacillus mangrovi</name>
    <dbReference type="NCBI Taxonomy" id="2931978"/>
    <lineage>
        <taxon>Bacteria</taxon>
        <taxon>Bacillati</taxon>
        <taxon>Bacillota</taxon>
        <taxon>Bacilli</taxon>
        <taxon>Bacillales</taxon>
        <taxon>Paenibacillaceae</taxon>
        <taxon>Paenibacillus</taxon>
    </lineage>
</organism>
<dbReference type="Gene3D" id="3.40.50.2000">
    <property type="entry name" value="Glycogen Phosphorylase B"/>
    <property type="match status" value="1"/>
</dbReference>
<protein>
    <submittedName>
        <fullName evidence="3">Glycosyltransferase</fullName>
        <ecNumber evidence="3">2.4.-.-</ecNumber>
    </submittedName>
</protein>
<feature type="domain" description="Spore protein YkvP N-terminal" evidence="1">
    <location>
        <begin position="1"/>
        <end position="83"/>
    </location>
</feature>
<evidence type="ECO:0000259" key="2">
    <source>
        <dbReference type="Pfam" id="PF13524"/>
    </source>
</evidence>
<keyword evidence="3" id="KW-0808">Transferase</keyword>
<dbReference type="Pfam" id="PF12996">
    <property type="entry name" value="DUF3880"/>
    <property type="match status" value="1"/>
</dbReference>
<gene>
    <name evidence="3" type="ORF">MUG84_17515</name>
</gene>
<evidence type="ECO:0000313" key="4">
    <source>
        <dbReference type="Proteomes" id="UP001139347"/>
    </source>
</evidence>
<dbReference type="EMBL" id="JALIRP010000007">
    <property type="protein sequence ID" value="MCJ8013526.1"/>
    <property type="molecule type" value="Genomic_DNA"/>
</dbReference>
<name>A0A9X1WRS6_9BACL</name>
<dbReference type="AlphaFoldDB" id="A0A9X1WRS6"/>
<sequence length="308" mass="35948">MGHEVYYLNTISKPLMEEAILTYKPDMLFDMGWDIEHWNSDLRTEIVKQHQLFHVYFAEEDYLSYERWSKQYVTATKPDFVLTRSEDCIPKYKEMGIKAAYLDVGIVPEFHRPMPYDSRYACEVSVVDHFSYKPNVFLHKSLSDLIIPLFDQPFDTKIWGKKWNTEAVRYFGKQPPAHLLQGILPFHHTPIVYSSAKINISPQNVFDQISNRTYDILSSGAFLLTSDTPGVRDKLQVGVHCDVSGSPEETIEKISFYLKHENARQKIAKTGMLYARERFSYKNTLQKVWPEIERALQRHHSSVQKDNG</sequence>
<keyword evidence="4" id="KW-1185">Reference proteome</keyword>
<dbReference type="RefSeq" id="WP_244727077.1">
    <property type="nucleotide sequence ID" value="NZ_JALIRP010000007.1"/>
</dbReference>
<dbReference type="EC" id="2.4.-.-" evidence="3"/>
<dbReference type="Proteomes" id="UP001139347">
    <property type="component" value="Unassembled WGS sequence"/>
</dbReference>
<dbReference type="Pfam" id="PF13524">
    <property type="entry name" value="Glyco_trans_1_2"/>
    <property type="match status" value="1"/>
</dbReference>
<accession>A0A9X1WRS6</accession>
<comment type="caution">
    <text evidence="3">The sequence shown here is derived from an EMBL/GenBank/DDBJ whole genome shotgun (WGS) entry which is preliminary data.</text>
</comment>
<dbReference type="InterPro" id="IPR024542">
    <property type="entry name" value="YkvP_N"/>
</dbReference>
<keyword evidence="3" id="KW-0328">Glycosyltransferase</keyword>
<dbReference type="SUPFAM" id="SSF53756">
    <property type="entry name" value="UDP-Glycosyltransferase/glycogen phosphorylase"/>
    <property type="match status" value="1"/>
</dbReference>
<reference evidence="3" key="1">
    <citation type="submission" date="2022-04" db="EMBL/GenBank/DDBJ databases">
        <title>Paenibacillus mangrovi sp. nov., a novel endophytic bacterium isolated from bark of Kandelia candel.</title>
        <authorList>
            <person name="Tuo L."/>
        </authorList>
    </citation>
    <scope>NUCLEOTIDE SEQUENCE</scope>
    <source>
        <strain evidence="3">KQZ6P-2</strain>
    </source>
</reference>
<evidence type="ECO:0000313" key="3">
    <source>
        <dbReference type="EMBL" id="MCJ8013526.1"/>
    </source>
</evidence>
<feature type="domain" description="Spore protein YkvP/CgeB glycosyl transferase-like" evidence="2">
    <location>
        <begin position="154"/>
        <end position="287"/>
    </location>
</feature>
<proteinExistence type="predicted"/>
<dbReference type="InterPro" id="IPR055259">
    <property type="entry name" value="YkvP/CgeB_Glyco_trans-like"/>
</dbReference>
<evidence type="ECO:0000259" key="1">
    <source>
        <dbReference type="Pfam" id="PF12996"/>
    </source>
</evidence>
<dbReference type="GO" id="GO:0016757">
    <property type="term" value="F:glycosyltransferase activity"/>
    <property type="evidence" value="ECO:0007669"/>
    <property type="project" value="UniProtKB-KW"/>
</dbReference>